<dbReference type="InterPro" id="IPR029044">
    <property type="entry name" value="Nucleotide-diphossugar_trans"/>
</dbReference>
<evidence type="ECO:0000256" key="5">
    <source>
        <dbReference type="ARBA" id="ARBA00022679"/>
    </source>
</evidence>
<dbReference type="Proteomes" id="UP000305539">
    <property type="component" value="Unassembled WGS sequence"/>
</dbReference>
<evidence type="ECO:0000256" key="4">
    <source>
        <dbReference type="ARBA" id="ARBA00022676"/>
    </source>
</evidence>
<evidence type="ECO:0000313" key="12">
    <source>
        <dbReference type="EMBL" id="TKC83111.1"/>
    </source>
</evidence>
<organism evidence="12 13">
    <name type="scientific">Trinickia terrae</name>
    <dbReference type="NCBI Taxonomy" id="2571161"/>
    <lineage>
        <taxon>Bacteria</taxon>
        <taxon>Pseudomonadati</taxon>
        <taxon>Pseudomonadota</taxon>
        <taxon>Betaproteobacteria</taxon>
        <taxon>Burkholderiales</taxon>
        <taxon>Burkholderiaceae</taxon>
        <taxon>Trinickia</taxon>
    </lineage>
</organism>
<name>A0A4U1HP94_9BURK</name>
<sequence length="464" mass="51696">MKSTLSVISNFVFYYPLLMAYLWMFGGLLHYLLIERAEAGKRAGEGLKEHPKVAVVVPCYNEADNVREVIACLDALDYPNYSIIAVNDGSRDATGEILNGLVDVYPKLVVIHQNRNEGKAIGLTTAAMLTDAEFLMCIDGDSLLDAQALNWMLPHFLADPQVGAVTGNPRIRTRTSLLGRMQVGEFSSIVGLIKRTQQMYGRILTVSGVVSMFRRKALREVGYWSSDMLTEDIDISWKLQVNDWRIHFEPRALSWILMPETFRGLYRQRLRWAKGGIQVLFKYASALVRRRQLLMWPIFIEYAVSIVWAYCMLGTLALMAATALFTLPEAWRFAIVPRGAGVFLFATCCLQILTGCVLDRRYDTRLLRYFVDTVWYPVAFWAISMIAAVVALPSVIRQRRGKRARWVSPDRGIRAGGAGPLAPAGAPGAAHMSADDAIADDAIGTDQTQHGSPLDAGGHRQLSS</sequence>
<keyword evidence="4 10" id="KW-0328">Glycosyltransferase</keyword>
<proteinExistence type="inferred from homology"/>
<evidence type="ECO:0000256" key="9">
    <source>
        <dbReference type="NCBIfam" id="TIGR03937"/>
    </source>
</evidence>
<dbReference type="Gene3D" id="3.90.550.10">
    <property type="entry name" value="Spore Coat Polysaccharide Biosynthesis Protein SpsA, Chain A"/>
    <property type="match status" value="1"/>
</dbReference>
<keyword evidence="3 10" id="KW-1003">Cell membrane</keyword>
<gene>
    <name evidence="12" type="primary">pgaC</name>
    <name evidence="12" type="ORF">FAZ69_25815</name>
</gene>
<evidence type="ECO:0000256" key="10">
    <source>
        <dbReference type="RuleBase" id="RU364028"/>
    </source>
</evidence>
<evidence type="ECO:0000256" key="7">
    <source>
        <dbReference type="ARBA" id="ARBA00022989"/>
    </source>
</evidence>
<evidence type="ECO:0000256" key="6">
    <source>
        <dbReference type="ARBA" id="ARBA00022692"/>
    </source>
</evidence>
<dbReference type="AlphaFoldDB" id="A0A4U1HP94"/>
<evidence type="ECO:0000313" key="13">
    <source>
        <dbReference type="Proteomes" id="UP000305539"/>
    </source>
</evidence>
<protein>
    <recommendedName>
        <fullName evidence="9 10">Poly-beta-1,6-N-acetyl-D-glucosamine synthase</fullName>
        <shortName evidence="10">Poly-beta-1,6-GlcNAc synthase</shortName>
        <ecNumber evidence="10">2.4.1.-</ecNumber>
    </recommendedName>
</protein>
<evidence type="ECO:0000256" key="2">
    <source>
        <dbReference type="ARBA" id="ARBA00006739"/>
    </source>
</evidence>
<keyword evidence="6 10" id="KW-0812">Transmembrane</keyword>
<evidence type="ECO:0000256" key="8">
    <source>
        <dbReference type="ARBA" id="ARBA00023136"/>
    </source>
</evidence>
<keyword evidence="13" id="KW-1185">Reference proteome</keyword>
<reference evidence="12 13" key="1">
    <citation type="submission" date="2019-04" db="EMBL/GenBank/DDBJ databases">
        <title>Trinickia sp. 7GSK02, isolated from subtropical forest soil.</title>
        <authorList>
            <person name="Gao Z.-H."/>
            <person name="Qiu L.-H."/>
        </authorList>
    </citation>
    <scope>NUCLEOTIDE SEQUENCE [LARGE SCALE GENOMIC DNA]</scope>
    <source>
        <strain evidence="12 13">7GSK02</strain>
    </source>
</reference>
<dbReference type="GO" id="GO:0005886">
    <property type="term" value="C:plasma membrane"/>
    <property type="evidence" value="ECO:0007669"/>
    <property type="project" value="UniProtKB-SubCell"/>
</dbReference>
<keyword evidence="8 10" id="KW-0472">Membrane</keyword>
<dbReference type="PANTHER" id="PTHR43630">
    <property type="entry name" value="POLY-BETA-1,6-N-ACETYL-D-GLUCOSAMINE SYNTHASE"/>
    <property type="match status" value="1"/>
</dbReference>
<dbReference type="Pfam" id="PF13641">
    <property type="entry name" value="Glyco_tranf_2_3"/>
    <property type="match status" value="1"/>
</dbReference>
<dbReference type="SUPFAM" id="SSF53448">
    <property type="entry name" value="Nucleotide-diphospho-sugar transferases"/>
    <property type="match status" value="1"/>
</dbReference>
<comment type="similarity">
    <text evidence="2 10">Belongs to the glycosyltransferase 2 family.</text>
</comment>
<dbReference type="OrthoDB" id="276604at2"/>
<comment type="subcellular location">
    <subcellularLocation>
        <location evidence="1 10">Cell membrane</location>
        <topology evidence="1 10">Multi-pass membrane protein</topology>
    </subcellularLocation>
</comment>
<dbReference type="PANTHER" id="PTHR43630:SF1">
    <property type="entry name" value="POLY-BETA-1,6-N-ACETYL-D-GLUCOSAMINE SYNTHASE"/>
    <property type="match status" value="1"/>
</dbReference>
<dbReference type="RefSeq" id="WP_136897924.1">
    <property type="nucleotide sequence ID" value="NZ_SWJE01000015.1"/>
</dbReference>
<dbReference type="EMBL" id="SWJE01000015">
    <property type="protein sequence ID" value="TKC83111.1"/>
    <property type="molecule type" value="Genomic_DNA"/>
</dbReference>
<evidence type="ECO:0000256" key="3">
    <source>
        <dbReference type="ARBA" id="ARBA00022475"/>
    </source>
</evidence>
<dbReference type="CDD" id="cd06423">
    <property type="entry name" value="CESA_like"/>
    <property type="match status" value="1"/>
</dbReference>
<dbReference type="GO" id="GO:0008375">
    <property type="term" value="F:acetylglucosaminyltransferase activity"/>
    <property type="evidence" value="ECO:0007669"/>
    <property type="project" value="UniProtKB-UniRule"/>
</dbReference>
<keyword evidence="7 10" id="KW-1133">Transmembrane helix</keyword>
<dbReference type="InterPro" id="IPR023853">
    <property type="entry name" value="PGA_PgaC/IcaA"/>
</dbReference>
<feature type="transmembrane region" description="Helical" evidence="10">
    <location>
        <begin position="12"/>
        <end position="33"/>
    </location>
</feature>
<keyword evidence="5 10" id="KW-0808">Transferase</keyword>
<feature type="transmembrane region" description="Helical" evidence="10">
    <location>
        <begin position="374"/>
        <end position="396"/>
    </location>
</feature>
<dbReference type="NCBIfam" id="TIGR03937">
    <property type="entry name" value="PgaC_IcaA"/>
    <property type="match status" value="1"/>
</dbReference>
<comment type="caution">
    <text evidence="12">The sequence shown here is derived from an EMBL/GenBank/DDBJ whole genome shotgun (WGS) entry which is preliminary data.</text>
</comment>
<dbReference type="GO" id="GO:0043708">
    <property type="term" value="P:cell adhesion involved in biofilm formation"/>
    <property type="evidence" value="ECO:0007669"/>
    <property type="project" value="InterPro"/>
</dbReference>
<feature type="region of interest" description="Disordered" evidence="11">
    <location>
        <begin position="441"/>
        <end position="464"/>
    </location>
</feature>
<accession>A0A4U1HP94</accession>
<feature type="transmembrane region" description="Helical" evidence="10">
    <location>
        <begin position="316"/>
        <end position="335"/>
    </location>
</feature>
<dbReference type="EC" id="2.4.1.-" evidence="10"/>
<evidence type="ECO:0000256" key="1">
    <source>
        <dbReference type="ARBA" id="ARBA00004651"/>
    </source>
</evidence>
<evidence type="ECO:0000256" key="11">
    <source>
        <dbReference type="SAM" id="MobiDB-lite"/>
    </source>
</evidence>
<feature type="transmembrane region" description="Helical" evidence="10">
    <location>
        <begin position="342"/>
        <end position="362"/>
    </location>
</feature>